<sequence>MACDKSQLVRTSESGSPQSSPVQNGSVSDRPSMGGRPLSSGPSLCIVSTFSKPASGLPGPGPSGPLTSDPVATTCPLLEPAAGDLGIGVESGGASGRSTASDEKPSTLAATASHLKWQSSTSEDSEAEAQALRCDLITLAIYLDPSLSMGLSDSGLKSGSAHCLVEPFLLFLVDRFHSVPVQVYISLQALFLKALEARTLHLR</sequence>
<feature type="compositionally biased region" description="Polar residues" evidence="1">
    <location>
        <begin position="40"/>
        <end position="52"/>
    </location>
</feature>
<protein>
    <submittedName>
        <fullName evidence="2">Uncharacterized protein</fullName>
    </submittedName>
</protein>
<reference evidence="2" key="1">
    <citation type="submission" date="2018-11" db="EMBL/GenBank/DDBJ databases">
        <authorList>
            <consortium name="Pathogen Informatics"/>
        </authorList>
    </citation>
    <scope>NUCLEOTIDE SEQUENCE</scope>
</reference>
<organism evidence="2 3">
    <name type="scientific">Protopolystoma xenopodis</name>
    <dbReference type="NCBI Taxonomy" id="117903"/>
    <lineage>
        <taxon>Eukaryota</taxon>
        <taxon>Metazoa</taxon>
        <taxon>Spiralia</taxon>
        <taxon>Lophotrochozoa</taxon>
        <taxon>Platyhelminthes</taxon>
        <taxon>Monogenea</taxon>
        <taxon>Polyopisthocotylea</taxon>
        <taxon>Polystomatidea</taxon>
        <taxon>Polystomatidae</taxon>
        <taxon>Protopolystoma</taxon>
    </lineage>
</organism>
<dbReference type="Proteomes" id="UP000784294">
    <property type="component" value="Unassembled WGS sequence"/>
</dbReference>
<evidence type="ECO:0000256" key="1">
    <source>
        <dbReference type="SAM" id="MobiDB-lite"/>
    </source>
</evidence>
<feature type="region of interest" description="Disordered" evidence="1">
    <location>
        <begin position="1"/>
        <end position="122"/>
    </location>
</feature>
<name>A0A3S5B1D1_9PLAT</name>
<feature type="compositionally biased region" description="Polar residues" evidence="1">
    <location>
        <begin position="8"/>
        <end position="29"/>
    </location>
</feature>
<gene>
    <name evidence="2" type="ORF">PXEA_LOCUS27318</name>
</gene>
<comment type="caution">
    <text evidence="2">The sequence shown here is derived from an EMBL/GenBank/DDBJ whole genome shotgun (WGS) entry which is preliminary data.</text>
</comment>
<evidence type="ECO:0000313" key="2">
    <source>
        <dbReference type="EMBL" id="VEL33878.1"/>
    </source>
</evidence>
<dbReference type="EMBL" id="CAAALY010246600">
    <property type="protein sequence ID" value="VEL33878.1"/>
    <property type="molecule type" value="Genomic_DNA"/>
</dbReference>
<keyword evidence="3" id="KW-1185">Reference proteome</keyword>
<evidence type="ECO:0000313" key="3">
    <source>
        <dbReference type="Proteomes" id="UP000784294"/>
    </source>
</evidence>
<feature type="compositionally biased region" description="Gly residues" evidence="1">
    <location>
        <begin position="85"/>
        <end position="95"/>
    </location>
</feature>
<proteinExistence type="predicted"/>
<accession>A0A3S5B1D1</accession>
<dbReference type="AlphaFoldDB" id="A0A3S5B1D1"/>